<reference evidence="4" key="1">
    <citation type="journal article" date="2019" name="Int. J. Syst. Evol. Microbiol.">
        <title>The Global Catalogue of Microorganisms (GCM) 10K type strain sequencing project: providing services to taxonomists for standard genome sequencing and annotation.</title>
        <authorList>
            <consortium name="The Broad Institute Genomics Platform"/>
            <consortium name="The Broad Institute Genome Sequencing Center for Infectious Disease"/>
            <person name="Wu L."/>
            <person name="Ma J."/>
        </authorList>
    </citation>
    <scope>NUCLEOTIDE SEQUENCE [LARGE SCALE GENOMIC DNA]</scope>
    <source>
        <strain evidence="4">CCUG 43111</strain>
    </source>
</reference>
<name>A0ABW0MFW6_9BURK</name>
<evidence type="ECO:0000313" key="4">
    <source>
        <dbReference type="Proteomes" id="UP001596101"/>
    </source>
</evidence>
<accession>A0ABW0MFW6</accession>
<protein>
    <submittedName>
        <fullName evidence="3">Uncharacterized protein</fullName>
    </submittedName>
</protein>
<keyword evidence="2" id="KW-0732">Signal</keyword>
<sequence>MTPSVSRTLSCLLALLACGAVHAQDKGKSGDLGFVGLPVTGQLDANRVLAERHGEAPDDEDKDQDKDKDKDKGKDKDRAGAREDAAPARAARSTPIPAGGITGVVIESTAREDQADVPVSFGQVFAPGDLPRGAGLAARLADGSLLPLQLDVKASHPDGSVRHAVISLILPRLRAGKDLGLALVKSTKKPQGSAKAGSAPDTVVTVVIDGERYTASSAVLLKAQKAQTWLQGPVVTELQVAAPLKNAKGDEHPHLAARFALRWYPEARQARVDVTLENDWAYEPDPRNFTYDVTITAGGKQVYRRQDLTHHHHARWRSVAWTGEAPALHLRHDSAYLIATRALPNYDLSVVMREKALATMDAQWEGPKTEPMGVGLAARSMHAQGGRPDIGLLPGWGAAYLISMDPRAKKVTLGTADLAGSWPIHYRDKQTGLPVSLLDYPYMTLLGRPNDTRNPKTGKLEVFPTCRKELCASPNGADDSHQPAFAYLPYLVTGDHYYLEELQFWAMLNVFATNPGYRKNVQGLLAPGQVRGQAWSLRTLGEAAYITPDGHPLKQAFTTLLDNNLDWYNATYSHNKEANKLGVIVNGYAVLYNKKTGVAPWQDDFFTAAVGHLAELGFREAEPLLKWKARFPIGRMVGDGVCWIEGAAYAWAVRATPSGPFFDTIAEAYAATVGPEVAALPCNSAQMTAAVKKRQGDMGGYSNAVAGFPSNMQPALAYAANAGGEAGRKAWARFMSRSVKPDYGNGPQFAIVPR</sequence>
<feature type="compositionally biased region" description="Low complexity" evidence="1">
    <location>
        <begin position="87"/>
        <end position="97"/>
    </location>
</feature>
<evidence type="ECO:0000313" key="3">
    <source>
        <dbReference type="EMBL" id="MFC5476838.1"/>
    </source>
</evidence>
<gene>
    <name evidence="3" type="ORF">ACFPQ5_01455</name>
</gene>
<evidence type="ECO:0000256" key="1">
    <source>
        <dbReference type="SAM" id="MobiDB-lite"/>
    </source>
</evidence>
<feature type="compositionally biased region" description="Basic and acidic residues" evidence="1">
    <location>
        <begin position="63"/>
        <end position="86"/>
    </location>
</feature>
<evidence type="ECO:0000256" key="2">
    <source>
        <dbReference type="SAM" id="SignalP"/>
    </source>
</evidence>
<dbReference type="Proteomes" id="UP001596101">
    <property type="component" value="Unassembled WGS sequence"/>
</dbReference>
<feature type="region of interest" description="Disordered" evidence="1">
    <location>
        <begin position="52"/>
        <end position="97"/>
    </location>
</feature>
<proteinExistence type="predicted"/>
<dbReference type="EMBL" id="JBHSMR010000001">
    <property type="protein sequence ID" value="MFC5476838.1"/>
    <property type="molecule type" value="Genomic_DNA"/>
</dbReference>
<dbReference type="RefSeq" id="WP_379751188.1">
    <property type="nucleotide sequence ID" value="NZ_JBHSMR010000001.1"/>
</dbReference>
<comment type="caution">
    <text evidence="3">The sequence shown here is derived from an EMBL/GenBank/DDBJ whole genome shotgun (WGS) entry which is preliminary data.</text>
</comment>
<dbReference type="PROSITE" id="PS51257">
    <property type="entry name" value="PROKAR_LIPOPROTEIN"/>
    <property type="match status" value="1"/>
</dbReference>
<feature type="chain" id="PRO_5046164022" evidence="2">
    <location>
        <begin position="24"/>
        <end position="754"/>
    </location>
</feature>
<organism evidence="3 4">
    <name type="scientific">Massilia suwonensis</name>
    <dbReference type="NCBI Taxonomy" id="648895"/>
    <lineage>
        <taxon>Bacteria</taxon>
        <taxon>Pseudomonadati</taxon>
        <taxon>Pseudomonadota</taxon>
        <taxon>Betaproteobacteria</taxon>
        <taxon>Burkholderiales</taxon>
        <taxon>Oxalobacteraceae</taxon>
        <taxon>Telluria group</taxon>
        <taxon>Massilia</taxon>
    </lineage>
</organism>
<keyword evidence="4" id="KW-1185">Reference proteome</keyword>
<feature type="signal peptide" evidence="2">
    <location>
        <begin position="1"/>
        <end position="23"/>
    </location>
</feature>